<dbReference type="GO" id="GO:0003676">
    <property type="term" value="F:nucleic acid binding"/>
    <property type="evidence" value="ECO:0007669"/>
    <property type="project" value="InterPro"/>
</dbReference>
<dbReference type="InterPro" id="IPR036397">
    <property type="entry name" value="RNaseH_sf"/>
</dbReference>
<dbReference type="GO" id="GO:0015074">
    <property type="term" value="P:DNA integration"/>
    <property type="evidence" value="ECO:0007669"/>
    <property type="project" value="InterPro"/>
</dbReference>
<protein>
    <recommendedName>
        <fullName evidence="2">Integrase catalytic domain-containing protein</fullName>
    </recommendedName>
</protein>
<reference evidence="3 4" key="1">
    <citation type="submission" date="2024-02" db="EMBL/GenBank/DDBJ databases">
        <title>High-quality chromosome-scale genome assembly of Pensacola bahiagrass (Paspalum notatum Flugge var. saurae).</title>
        <authorList>
            <person name="Vega J.M."/>
            <person name="Podio M."/>
            <person name="Orjuela J."/>
            <person name="Siena L.A."/>
            <person name="Pessino S.C."/>
            <person name="Combes M.C."/>
            <person name="Mariac C."/>
            <person name="Albertini E."/>
            <person name="Pupilli F."/>
            <person name="Ortiz J.P.A."/>
            <person name="Leblanc O."/>
        </authorList>
    </citation>
    <scope>NUCLEOTIDE SEQUENCE [LARGE SCALE GENOMIC DNA]</scope>
    <source>
        <strain evidence="3">R1</strain>
        <tissue evidence="3">Leaf</tissue>
    </source>
</reference>
<feature type="region of interest" description="Disordered" evidence="1">
    <location>
        <begin position="68"/>
        <end position="101"/>
    </location>
</feature>
<sequence>MAGLQQQLACTLDGSHRPSNSCLSSPGWSGIQCRTSSTGDADGARCTAPSFDTTGLLQALQAVSQQQQSSPSEWFMDTGASGHMTGDQGSSQQEGGHESFQCDNGTEFITSDLRNFFIKHGITYRLSCPYTSAQNGKAERAIRTTNDVLRTLLFQADLPPKFWVEALHTATYLINRRPCKPLQFLTPYQALFGEIPDYCHLRVFGCLCYPNMAATMPHKLAQRSSPCVFIGYPSEHKGYRATSFLIPRDPSRSAVAKSCVWRIFCTGCTYRAGSGCSRVAAQRNLRFSAIATSHITCVGFFTSSCLGHTFIPT</sequence>
<proteinExistence type="predicted"/>
<dbReference type="PANTHER" id="PTHR42648">
    <property type="entry name" value="TRANSPOSASE, PUTATIVE-RELATED"/>
    <property type="match status" value="1"/>
</dbReference>
<dbReference type="Pfam" id="PF25597">
    <property type="entry name" value="SH3_retrovirus"/>
    <property type="match status" value="1"/>
</dbReference>
<dbReference type="Proteomes" id="UP001341281">
    <property type="component" value="Chromosome 08"/>
</dbReference>
<dbReference type="InterPro" id="IPR012337">
    <property type="entry name" value="RNaseH-like_sf"/>
</dbReference>
<feature type="domain" description="Integrase catalytic" evidence="2">
    <location>
        <begin position="95"/>
        <end position="195"/>
    </location>
</feature>
<organism evidence="3 4">
    <name type="scientific">Paspalum notatum var. saurae</name>
    <dbReference type="NCBI Taxonomy" id="547442"/>
    <lineage>
        <taxon>Eukaryota</taxon>
        <taxon>Viridiplantae</taxon>
        <taxon>Streptophyta</taxon>
        <taxon>Embryophyta</taxon>
        <taxon>Tracheophyta</taxon>
        <taxon>Spermatophyta</taxon>
        <taxon>Magnoliopsida</taxon>
        <taxon>Liliopsida</taxon>
        <taxon>Poales</taxon>
        <taxon>Poaceae</taxon>
        <taxon>PACMAD clade</taxon>
        <taxon>Panicoideae</taxon>
        <taxon>Andropogonodae</taxon>
        <taxon>Paspaleae</taxon>
        <taxon>Paspalinae</taxon>
        <taxon>Paspalum</taxon>
    </lineage>
</organism>
<name>A0AAQ3U9M6_PASNO</name>
<dbReference type="PROSITE" id="PS50994">
    <property type="entry name" value="INTEGRASE"/>
    <property type="match status" value="1"/>
</dbReference>
<dbReference type="SUPFAM" id="SSF53098">
    <property type="entry name" value="Ribonuclease H-like"/>
    <property type="match status" value="1"/>
</dbReference>
<evidence type="ECO:0000256" key="1">
    <source>
        <dbReference type="SAM" id="MobiDB-lite"/>
    </source>
</evidence>
<dbReference type="PANTHER" id="PTHR42648:SF26">
    <property type="entry name" value="INTEGRASE CATALYTIC DOMAIN-CONTAINING PROTEIN"/>
    <property type="match status" value="1"/>
</dbReference>
<dbReference type="EMBL" id="CP144752">
    <property type="protein sequence ID" value="WVZ88158.1"/>
    <property type="molecule type" value="Genomic_DNA"/>
</dbReference>
<accession>A0AAQ3U9M6</accession>
<dbReference type="InterPro" id="IPR001584">
    <property type="entry name" value="Integrase_cat-core"/>
</dbReference>
<evidence type="ECO:0000313" key="3">
    <source>
        <dbReference type="EMBL" id="WVZ88158.1"/>
    </source>
</evidence>
<dbReference type="InterPro" id="IPR039537">
    <property type="entry name" value="Retrotran_Ty1/copia-like"/>
</dbReference>
<evidence type="ECO:0000259" key="2">
    <source>
        <dbReference type="PROSITE" id="PS50994"/>
    </source>
</evidence>
<dbReference type="Gene3D" id="3.30.420.10">
    <property type="entry name" value="Ribonuclease H-like superfamily/Ribonuclease H"/>
    <property type="match status" value="1"/>
</dbReference>
<dbReference type="InterPro" id="IPR057670">
    <property type="entry name" value="SH3_retrovirus"/>
</dbReference>
<dbReference type="AlphaFoldDB" id="A0AAQ3U9M6"/>
<evidence type="ECO:0000313" key="4">
    <source>
        <dbReference type="Proteomes" id="UP001341281"/>
    </source>
</evidence>
<keyword evidence="4" id="KW-1185">Reference proteome</keyword>
<gene>
    <name evidence="3" type="ORF">U9M48_034706</name>
</gene>